<reference evidence="1 2" key="2">
    <citation type="journal article" date="2000" name="Proc. Natl. Acad. Sci. U.S.A.">
        <title>Archaeal adaptation to higher temperatures revealed by genomic sequence of Thermoplasma volcanium.</title>
        <authorList>
            <person name="Kawashima T."/>
            <person name="Amano N."/>
            <person name="Koike H."/>
            <person name="Makino S."/>
            <person name="Higuchi S."/>
            <person name="Kawashima-Ohya Y."/>
            <person name="Watanabe K."/>
            <person name="Yamazaki M."/>
            <person name="Kanehori K."/>
            <person name="Kawamoto T."/>
            <person name="Nunoshiba T."/>
            <person name="Yamamoto Y."/>
            <person name="Aramaki H."/>
            <person name="Makino K."/>
            <person name="Suzuki M."/>
        </authorList>
    </citation>
    <scope>NUCLEOTIDE SEQUENCE [LARGE SCALE GENOMIC DNA]</scope>
    <source>
        <strain evidence="2">ATCC 51530 / DSM 4299 / JCM 9571 / NBRC 15438 / GSS1</strain>
    </source>
</reference>
<name>Q978F0_THEVO</name>
<dbReference type="PaxDb" id="273116-14325706"/>
<dbReference type="KEGG" id="tvo:TVG1516240"/>
<dbReference type="GeneID" id="1442158"/>
<dbReference type="EMBL" id="BA000011">
    <property type="protein sequence ID" value="BAB60609.1"/>
    <property type="molecule type" value="Genomic_DNA"/>
</dbReference>
<accession>Q978F0</accession>
<protein>
    <submittedName>
        <fullName evidence="1">TVG1516240 protein</fullName>
    </submittedName>
</protein>
<evidence type="ECO:0000313" key="1">
    <source>
        <dbReference type="EMBL" id="BAB60609.1"/>
    </source>
</evidence>
<sequence length="447" mass="50871">MKLKSISKEEQVKFKKKLEDFFSNPLSIIPQMLDSSLFCPITGYAKKLEKMRAKNDFSYSGSDGFLSAVSETFKLMSTDTPILGLIKTPYGTVHYGKRGNADEKLLAGIQNYDNDVWRMLAFSNVVLTKNVKIYSSKNYFLASCKNTPPPMEFFKDVLEEEGIKYSGQDEIEIGQEDPSFYMKLFGSITIIVHRESRYKTGYSILKHMLINDPYKEIRVGSTFLEECSQPDISGDVRRYLAGEYDDKYFLSKVIQERQSYIVKNGLYGIDQKCFDSIDSFISNIPGAMDYAPYLKRYSKGIYLEAPALGKLMDLLWPEIGEEISRDKAGMDFKSFQDMQSYLMRESRKGKVTFEPWSPDSAFLADLIKQSQEQGVNNAILQFKDMARTHVQKAILYAFNIIAGGPTIGYVFSDDDVVLGNEVKGIIELIVKGESVEENLKKLRAYIP</sequence>
<dbReference type="eggNOG" id="arCOG05338">
    <property type="taxonomic scope" value="Archaea"/>
</dbReference>
<proteinExistence type="predicted"/>
<keyword evidence="2" id="KW-1185">Reference proteome</keyword>
<reference evidence="1 2" key="1">
    <citation type="journal article" date="1999" name="Proc. Jpn. Acad.">
        <title>Determination of the complete genomic DNA sequence of Thermoplasma volvanium GSS1.</title>
        <authorList>
            <person name="Kawashima T."/>
            <person name="Yamamoto Y."/>
            <person name="Aramaki H."/>
            <person name="Nunoshiba T."/>
            <person name="Kawamoto T."/>
            <person name="Watanabe K."/>
            <person name="Yamazaki M."/>
            <person name="Kanehori K."/>
            <person name="Amano N."/>
            <person name="Ohya Y."/>
            <person name="Makino K."/>
            <person name="Suzuki M."/>
        </authorList>
    </citation>
    <scope>NUCLEOTIDE SEQUENCE [LARGE SCALE GENOMIC DNA]</scope>
    <source>
        <strain evidence="2">ATCC 51530 / DSM 4299 / JCM 9571 / NBRC 15438 / GSS1</strain>
    </source>
</reference>
<organism evidence="1 2">
    <name type="scientific">Thermoplasma volcanium (strain ATCC 51530 / DSM 4299 / JCM 9571 / NBRC 15438 / GSS1)</name>
    <dbReference type="NCBI Taxonomy" id="273116"/>
    <lineage>
        <taxon>Archaea</taxon>
        <taxon>Methanobacteriati</taxon>
        <taxon>Thermoplasmatota</taxon>
        <taxon>Thermoplasmata</taxon>
        <taxon>Thermoplasmatales</taxon>
        <taxon>Thermoplasmataceae</taxon>
        <taxon>Thermoplasma</taxon>
    </lineage>
</organism>
<dbReference type="OrthoDB" id="56760at2157"/>
<dbReference type="STRING" id="273116.gene:9382279"/>
<evidence type="ECO:0000313" key="2">
    <source>
        <dbReference type="Proteomes" id="UP000001017"/>
    </source>
</evidence>
<dbReference type="AlphaFoldDB" id="Q978F0"/>
<dbReference type="RefSeq" id="WP_010917698.1">
    <property type="nucleotide sequence ID" value="NC_002689.2"/>
</dbReference>
<dbReference type="HOGENOM" id="CLU_600799_0_0_2"/>
<dbReference type="Proteomes" id="UP000001017">
    <property type="component" value="Chromosome"/>
</dbReference>
<gene>
    <name evidence="1" type="ORF">TVG1516240</name>
</gene>